<evidence type="ECO:0000313" key="3">
    <source>
        <dbReference type="Proteomes" id="UP001296943"/>
    </source>
</evidence>
<protein>
    <recommendedName>
        <fullName evidence="1">DUF1659 domain-containing protein</fullName>
    </recommendedName>
</protein>
<feature type="domain" description="DUF1659" evidence="1">
    <location>
        <begin position="2"/>
        <end position="72"/>
    </location>
</feature>
<sequence>MAVATKIDTRLQLVFEDGVDLDTGNTIYKNKTFNNVKTAATPDQLLAITEALVPLQTRTLYSVKQNDSSLITVE</sequence>
<dbReference type="InterPro" id="IPR012454">
    <property type="entry name" value="DUF1659"/>
</dbReference>
<accession>A0ABS2N6P7</accession>
<dbReference type="Proteomes" id="UP001296943">
    <property type="component" value="Unassembled WGS sequence"/>
</dbReference>
<reference evidence="2 3" key="1">
    <citation type="submission" date="2021-01" db="EMBL/GenBank/DDBJ databases">
        <title>Genomic Encyclopedia of Type Strains, Phase IV (KMG-IV): sequencing the most valuable type-strain genomes for metagenomic binning, comparative biology and taxonomic classification.</title>
        <authorList>
            <person name="Goeker M."/>
        </authorList>
    </citation>
    <scope>NUCLEOTIDE SEQUENCE [LARGE SCALE GENOMIC DNA]</scope>
    <source>
        <strain evidence="2 3">DSM 23711</strain>
    </source>
</reference>
<dbReference type="EMBL" id="JAFBDR010000048">
    <property type="protein sequence ID" value="MBM7573728.1"/>
    <property type="molecule type" value="Genomic_DNA"/>
</dbReference>
<name>A0ABS2N6P7_9BACI</name>
<evidence type="ECO:0000313" key="2">
    <source>
        <dbReference type="EMBL" id="MBM7573728.1"/>
    </source>
</evidence>
<gene>
    <name evidence="2" type="ORF">JOC48_004331</name>
</gene>
<evidence type="ECO:0000259" key="1">
    <source>
        <dbReference type="Pfam" id="PF07872"/>
    </source>
</evidence>
<dbReference type="Pfam" id="PF07872">
    <property type="entry name" value="DUF1659"/>
    <property type="match status" value="1"/>
</dbReference>
<comment type="caution">
    <text evidence="2">The sequence shown here is derived from an EMBL/GenBank/DDBJ whole genome shotgun (WGS) entry which is preliminary data.</text>
</comment>
<proteinExistence type="predicted"/>
<keyword evidence="3" id="KW-1185">Reference proteome</keyword>
<dbReference type="RefSeq" id="WP_204502382.1">
    <property type="nucleotide sequence ID" value="NZ_JAFBDR010000048.1"/>
</dbReference>
<organism evidence="2 3">
    <name type="scientific">Aquibacillus albus</name>
    <dbReference type="NCBI Taxonomy" id="1168171"/>
    <lineage>
        <taxon>Bacteria</taxon>
        <taxon>Bacillati</taxon>
        <taxon>Bacillota</taxon>
        <taxon>Bacilli</taxon>
        <taxon>Bacillales</taxon>
        <taxon>Bacillaceae</taxon>
        <taxon>Aquibacillus</taxon>
    </lineage>
</organism>